<protein>
    <recommendedName>
        <fullName evidence="7">Apple domain-containing protein</fullName>
    </recommendedName>
</protein>
<organism evidence="3 5">
    <name type="scientific">Cercospora beticola</name>
    <name type="common">Sugarbeet leaf spot fungus</name>
    <dbReference type="NCBI Taxonomy" id="122368"/>
    <lineage>
        <taxon>Eukaryota</taxon>
        <taxon>Fungi</taxon>
        <taxon>Dikarya</taxon>
        <taxon>Ascomycota</taxon>
        <taxon>Pezizomycotina</taxon>
        <taxon>Dothideomycetes</taxon>
        <taxon>Dothideomycetidae</taxon>
        <taxon>Mycosphaerellales</taxon>
        <taxon>Mycosphaerellaceae</taxon>
        <taxon>Cercospora</taxon>
    </lineage>
</organism>
<evidence type="ECO:0000256" key="1">
    <source>
        <dbReference type="SAM" id="MobiDB-lite"/>
    </source>
</evidence>
<evidence type="ECO:0000313" key="3">
    <source>
        <dbReference type="EMBL" id="PIA94419.1"/>
    </source>
</evidence>
<reference evidence="3 5" key="1">
    <citation type="submission" date="2015-10" db="EMBL/GenBank/DDBJ databases">
        <title>The cercosporin biosynthetic gene cluster was horizontally transferred to several fungal lineages and shown to be expanded in Cercospora beticola based on microsynteny with recipient genomes.</title>
        <authorList>
            <person name="De Jonge R."/>
            <person name="Ebert M.K."/>
            <person name="Suttle J.C."/>
            <person name="Jurick Ii W.M."/>
            <person name="Secor G.A."/>
            <person name="Thomma B.P."/>
            <person name="Van De Peer Y."/>
            <person name="Bolton M.D."/>
        </authorList>
    </citation>
    <scope>NUCLEOTIDE SEQUENCE [LARGE SCALE GENOMIC DNA]</scope>
    <source>
        <strain evidence="3 5">09-40</strain>
    </source>
</reference>
<reference evidence="4 6" key="2">
    <citation type="submission" date="2023-09" db="EMBL/GenBank/DDBJ databases">
        <title>Complete-Gapless Cercospora beticola genome.</title>
        <authorList>
            <person name="Wyatt N.A."/>
            <person name="Spanner R.E."/>
            <person name="Bolton M.D."/>
        </authorList>
    </citation>
    <scope>NUCLEOTIDE SEQUENCE [LARGE SCALE GENOMIC DNA]</scope>
    <source>
        <strain evidence="4">Cb09-40</strain>
    </source>
</reference>
<dbReference type="EMBL" id="CP134189">
    <property type="protein sequence ID" value="WPB05026.1"/>
    <property type="molecule type" value="Genomic_DNA"/>
</dbReference>
<dbReference type="PANTHER" id="PTHR36578:SF1">
    <property type="entry name" value="APPLE DOMAIN-CONTAINING PROTEIN"/>
    <property type="match status" value="1"/>
</dbReference>
<feature type="chain" id="PRO_5013935662" description="Apple domain-containing protein" evidence="2">
    <location>
        <begin position="17"/>
        <end position="357"/>
    </location>
</feature>
<accession>A0A2G5HPF4</accession>
<dbReference type="PANTHER" id="PTHR36578">
    <property type="entry name" value="CHROMOSOME 15, WHOLE GENOME SHOTGUN SEQUENCE"/>
    <property type="match status" value="1"/>
</dbReference>
<name>A0A2G5HPF4_CERBT</name>
<keyword evidence="6" id="KW-1185">Reference proteome</keyword>
<dbReference type="OrthoDB" id="271448at2759"/>
<gene>
    <name evidence="3" type="ORF">CB0940_08452</name>
    <name evidence="4" type="ORF">RHO25_009674</name>
</gene>
<sequence>MKSFIAAAAFVAVAVAQNQQMNAAAIAAAPPPAVTQAPVGAADQGDVTYDQQAAANSAADVQPTSAPASKMKRAACDPQPAGTAPNTYPDTPKAFQKNPYFHGQANSWPVYIPSGNSFYAERFRDKNGSTQQNSYLTYYVLDKYSPPECAKKCDAVKLCTAFNIYVERDPSLEPGPACPNPKSVSNYKCALWGSDISASTATNTGQYRDDFHVVITASNGYSRASWTPPSLIPGFQLAQNLSNKAITSASKSTYLGWKFIPGPYDPSLCGSYAVAQTAANKQDAKDKGYKSYQPCNLFNAYYVYKNQYAQGTYCQLFNADIDGVKASGQADTTYDGDSYSVGASYTWRASPQNDGQL</sequence>
<evidence type="ECO:0008006" key="7">
    <source>
        <dbReference type="Google" id="ProtNLM"/>
    </source>
</evidence>
<dbReference type="Proteomes" id="UP000230605">
    <property type="component" value="Chromosome 6"/>
</dbReference>
<evidence type="ECO:0000313" key="6">
    <source>
        <dbReference type="Proteomes" id="UP001302367"/>
    </source>
</evidence>
<feature type="region of interest" description="Disordered" evidence="1">
    <location>
        <begin position="74"/>
        <end position="96"/>
    </location>
</feature>
<evidence type="ECO:0000313" key="4">
    <source>
        <dbReference type="EMBL" id="WPB05026.1"/>
    </source>
</evidence>
<evidence type="ECO:0000313" key="5">
    <source>
        <dbReference type="Proteomes" id="UP000230605"/>
    </source>
</evidence>
<proteinExistence type="predicted"/>
<evidence type="ECO:0000256" key="2">
    <source>
        <dbReference type="SAM" id="SignalP"/>
    </source>
</evidence>
<feature type="signal peptide" evidence="2">
    <location>
        <begin position="1"/>
        <end position="16"/>
    </location>
</feature>
<dbReference type="EMBL" id="LKMD01000104">
    <property type="protein sequence ID" value="PIA94419.1"/>
    <property type="molecule type" value="Genomic_DNA"/>
</dbReference>
<dbReference type="Proteomes" id="UP001302367">
    <property type="component" value="Chromosome 6"/>
</dbReference>
<keyword evidence="2" id="KW-0732">Signal</keyword>
<dbReference type="AlphaFoldDB" id="A0A2G5HPF4"/>